<keyword evidence="1" id="KW-0449">Lipoprotein</keyword>
<proteinExistence type="predicted"/>
<reference evidence="1" key="1">
    <citation type="journal article" date="2005" name="Environ. Microbiol.">
        <title>Genetic and functional properties of uncultivated thermophilic crenarchaeotes from a subsurface gold mine as revealed by analysis of genome fragments.</title>
        <authorList>
            <person name="Nunoura T."/>
            <person name="Hirayama H."/>
            <person name="Takami H."/>
            <person name="Oida H."/>
            <person name="Nishi S."/>
            <person name="Shimamura S."/>
            <person name="Suzuki Y."/>
            <person name="Inagaki F."/>
            <person name="Takai K."/>
            <person name="Nealson K.H."/>
            <person name="Horikoshi K."/>
        </authorList>
    </citation>
    <scope>NUCLEOTIDE SEQUENCE</scope>
</reference>
<reference evidence="1" key="2">
    <citation type="journal article" date="2012" name="PLoS ONE">
        <title>A Deeply Branching Thermophilic Bacterium with an Ancient Acetyl-CoA Pathway Dominates a Subsurface Ecosystem.</title>
        <authorList>
            <person name="Takami H."/>
            <person name="Noguchi H."/>
            <person name="Takaki Y."/>
            <person name="Uchiyama I."/>
            <person name="Toyoda A."/>
            <person name="Nishi S."/>
            <person name="Chee G.-J."/>
            <person name="Arai W."/>
            <person name="Nunoura T."/>
            <person name="Itoh T."/>
            <person name="Hattori M."/>
            <person name="Takai K."/>
        </authorList>
    </citation>
    <scope>NUCLEOTIDE SEQUENCE</scope>
</reference>
<gene>
    <name evidence="1" type="ORF">HGMM_F46H12C18</name>
</gene>
<evidence type="ECO:0000313" key="1">
    <source>
        <dbReference type="EMBL" id="BAL57069.1"/>
    </source>
</evidence>
<name>H5SLN3_9DELT</name>
<protein>
    <submittedName>
        <fullName evidence="1">Lipoprotein</fullName>
    </submittedName>
</protein>
<organism evidence="1">
    <name type="scientific">uncultured delta proteobacterium</name>
    <dbReference type="NCBI Taxonomy" id="34034"/>
    <lineage>
        <taxon>Bacteria</taxon>
        <taxon>Deltaproteobacteria</taxon>
        <taxon>environmental samples</taxon>
    </lineage>
</organism>
<sequence>MKKTAKWLAGAILLLGACAPSEGTLRVLVEAEDTIVNGIPAQMGSSSEGFEDGWSLTFERFYVNVGQVTIADSQGHQVSVPMAFASGDRVFDLKRSPQTELFTVTRVPARRYERVSYLSLPAGPTTNMDAVPAEDRPGMMGVSTWITAVARKPGRRDIRIDWKFTDGWEYFDCQGPEDRPGPGTVIAEGGTTTLRITMHGDHWFWQRFAQEGSPTRFDPIANADTMMGPYRGNNDGQTTLEELDMVPIALVPPADGAFNVGGRDITTLGEYMRASTGTNGHIDGDGVCRSRRR</sequence>
<dbReference type="PROSITE" id="PS51257">
    <property type="entry name" value="PROKAR_LIPOPROTEIN"/>
    <property type="match status" value="1"/>
</dbReference>
<dbReference type="AlphaFoldDB" id="H5SLN3"/>
<dbReference type="EMBL" id="AP011765">
    <property type="protein sequence ID" value="BAL57069.1"/>
    <property type="molecule type" value="Genomic_DNA"/>
</dbReference>
<accession>H5SLN3</accession>